<evidence type="ECO:0000256" key="5">
    <source>
        <dbReference type="ARBA" id="ARBA00023186"/>
    </source>
</evidence>
<comment type="function">
    <text evidence="7">Chaperone involved in the correct folding and assembly of outer membrane proteins. Recognizes specific patterns of aromatic residues and the orientation of their side chains, which are found more frequently in integral outer membrane proteins. May act in both early periplasmic and late outer membrane-associated steps of protein maturation.</text>
</comment>
<dbReference type="GO" id="GO:0006457">
    <property type="term" value="P:protein folding"/>
    <property type="evidence" value="ECO:0007669"/>
    <property type="project" value="UniProtKB-UniRule"/>
</dbReference>
<accession>A0A0R0DIS8</accession>
<evidence type="ECO:0000256" key="7">
    <source>
        <dbReference type="HAMAP-Rule" id="MF_01183"/>
    </source>
</evidence>
<dbReference type="PANTHER" id="PTHR47637:SF1">
    <property type="entry name" value="CHAPERONE SURA"/>
    <property type="match status" value="1"/>
</dbReference>
<evidence type="ECO:0000256" key="3">
    <source>
        <dbReference type="ARBA" id="ARBA00022764"/>
    </source>
</evidence>
<dbReference type="PANTHER" id="PTHR47637">
    <property type="entry name" value="CHAPERONE SURA"/>
    <property type="match status" value="1"/>
</dbReference>
<dbReference type="PROSITE" id="PS50198">
    <property type="entry name" value="PPIC_PPIASE_2"/>
    <property type="match status" value="2"/>
</dbReference>
<dbReference type="GO" id="GO:0051082">
    <property type="term" value="F:unfolded protein binding"/>
    <property type="evidence" value="ECO:0007669"/>
    <property type="project" value="UniProtKB-UniRule"/>
</dbReference>
<proteinExistence type="inferred from homology"/>
<dbReference type="InterPro" id="IPR000297">
    <property type="entry name" value="PPIase_PpiC"/>
</dbReference>
<comment type="catalytic activity">
    <reaction evidence="7">
        <text>[protein]-peptidylproline (omega=180) = [protein]-peptidylproline (omega=0)</text>
        <dbReference type="Rhea" id="RHEA:16237"/>
        <dbReference type="Rhea" id="RHEA-COMP:10747"/>
        <dbReference type="Rhea" id="RHEA-COMP:10748"/>
        <dbReference type="ChEBI" id="CHEBI:83833"/>
        <dbReference type="ChEBI" id="CHEBI:83834"/>
        <dbReference type="EC" id="5.2.1.8"/>
    </reaction>
</comment>
<dbReference type="Gene3D" id="1.10.4030.10">
    <property type="entry name" value="Porin chaperone SurA, peptide-binding domain"/>
    <property type="match status" value="1"/>
</dbReference>
<keyword evidence="4 7" id="KW-0697">Rotamase</keyword>
<dbReference type="PATRIC" id="fig|336566.3.peg.483"/>
<evidence type="ECO:0000256" key="1">
    <source>
        <dbReference type="ARBA" id="ARBA00022729"/>
    </source>
</evidence>
<dbReference type="InterPro" id="IPR023034">
    <property type="entry name" value="PPIase_SurA"/>
</dbReference>
<dbReference type="GO" id="GO:0030288">
    <property type="term" value="C:outer membrane-bounded periplasmic space"/>
    <property type="evidence" value="ECO:0007669"/>
    <property type="project" value="InterPro"/>
</dbReference>
<evidence type="ECO:0000256" key="4">
    <source>
        <dbReference type="ARBA" id="ARBA00023110"/>
    </source>
</evidence>
<evidence type="ECO:0000313" key="10">
    <source>
        <dbReference type="Proteomes" id="UP000050956"/>
    </source>
</evidence>
<comment type="caution">
    <text evidence="9">The sequence shown here is derived from an EMBL/GenBank/DDBJ whole genome shotgun (WGS) entry which is preliminary data.</text>
</comment>
<dbReference type="InterPro" id="IPR046357">
    <property type="entry name" value="PPIase_dom_sf"/>
</dbReference>
<dbReference type="SUPFAM" id="SSF54534">
    <property type="entry name" value="FKBP-like"/>
    <property type="match status" value="2"/>
</dbReference>
<dbReference type="GO" id="GO:0003755">
    <property type="term" value="F:peptidyl-prolyl cis-trans isomerase activity"/>
    <property type="evidence" value="ECO:0007669"/>
    <property type="project" value="UniProtKB-UniRule"/>
</dbReference>
<evidence type="ECO:0000313" key="9">
    <source>
        <dbReference type="EMBL" id="KRG78049.1"/>
    </source>
</evidence>
<name>A0A0R0DIS8_9GAMM</name>
<evidence type="ECO:0000256" key="6">
    <source>
        <dbReference type="ARBA" id="ARBA00023235"/>
    </source>
</evidence>
<gene>
    <name evidence="7" type="primary">surA</name>
    <name evidence="9" type="ORF">ABB30_05725</name>
</gene>
<comment type="subcellular location">
    <subcellularLocation>
        <location evidence="7">Periplasm</location>
    </subcellularLocation>
    <text evidence="7">Is capable of associating with the outer membrane.</text>
</comment>
<feature type="chain" id="PRO_5008995083" description="Chaperone SurA" evidence="7">
    <location>
        <begin position="25"/>
        <end position="443"/>
    </location>
</feature>
<dbReference type="HAMAP" id="MF_01183">
    <property type="entry name" value="Chaperone_SurA"/>
    <property type="match status" value="1"/>
</dbReference>
<sequence precursor="true">MTKTLPVLLAATLALSTATATALAQEAAQLQPLDRIAAIVDEDVILQSELDDQVRTIRTQYADRADQLPPPAVLERQVLERLVLTKLQLARANGSGMRIGDEELNYTINAIAQNNGTTVEGLAQRLAADGLTMNAFRQNIREELTIQRLRQSFAQSRIVVSEGEVDAALAQANVNGVQYNLANLLVALPEGATAEQISTAERKIAGVKELIDKGELDFNAAAVRYSDGPNALEGGDLGWRTMDEIPNGFTQLLAQMQPGQVIGPIRGPSGFQLLKLVNQRDASATATQTITEVQARHILVRVNADQDDAAARSKAQAISTRLAAGADFVQVAKEVSEDTNTRNQGGDLGWFAADAFGPQFGQAVGALSDGGISAPFRTDAGWHILQRLASRQTNVADESRRAQIRETIGRRKLEDEYNRFLQELRGEAFVDFRSGDRAETTSN</sequence>
<dbReference type="InterPro" id="IPR050280">
    <property type="entry name" value="OMP_Chaperone_SurA"/>
</dbReference>
<dbReference type="EMBL" id="LDJM01000013">
    <property type="protein sequence ID" value="KRG78049.1"/>
    <property type="molecule type" value="Genomic_DNA"/>
</dbReference>
<feature type="domain" description="PpiC" evidence="8">
    <location>
        <begin position="290"/>
        <end position="389"/>
    </location>
</feature>
<dbReference type="GO" id="GO:0050821">
    <property type="term" value="P:protein stabilization"/>
    <property type="evidence" value="ECO:0007669"/>
    <property type="project" value="InterPro"/>
</dbReference>
<evidence type="ECO:0000259" key="8">
    <source>
        <dbReference type="PROSITE" id="PS50198"/>
    </source>
</evidence>
<comment type="domain">
    <text evidence="7">The PPIase activity resides only in the second parvulin domain. The N-terminal region and the C-terminal tail are necessary and sufficient for the chaperone activity of SurA. The PPIase activity is dispensable for SurA to function as a chaperone. The N-terminal region and the C-terminal tail are also required for porin recognition.</text>
</comment>
<protein>
    <recommendedName>
        <fullName evidence="7">Chaperone SurA</fullName>
    </recommendedName>
    <alternativeName>
        <fullName evidence="7">Peptidyl-prolyl cis-trans isomerase SurA</fullName>
        <shortName evidence="7">PPIase SurA</shortName>
        <ecNumber evidence="7">5.2.1.8</ecNumber>
    </alternativeName>
    <alternativeName>
        <fullName evidence="7">Rotamase SurA</fullName>
    </alternativeName>
</protein>
<evidence type="ECO:0000256" key="2">
    <source>
        <dbReference type="ARBA" id="ARBA00022737"/>
    </source>
</evidence>
<keyword evidence="2 7" id="KW-0677">Repeat</keyword>
<feature type="signal peptide" evidence="7">
    <location>
        <begin position="1"/>
        <end position="24"/>
    </location>
</feature>
<organism evidence="9 10">
    <name type="scientific">Stenotrophomonas ginsengisoli</name>
    <dbReference type="NCBI Taxonomy" id="336566"/>
    <lineage>
        <taxon>Bacteria</taxon>
        <taxon>Pseudomonadati</taxon>
        <taxon>Pseudomonadota</taxon>
        <taxon>Gammaproteobacteria</taxon>
        <taxon>Lysobacterales</taxon>
        <taxon>Lysobacteraceae</taxon>
        <taxon>Stenotrophomonas</taxon>
    </lineage>
</organism>
<dbReference type="OrthoDB" id="14196at2"/>
<dbReference type="GO" id="GO:0042277">
    <property type="term" value="F:peptide binding"/>
    <property type="evidence" value="ECO:0007669"/>
    <property type="project" value="InterPro"/>
</dbReference>
<dbReference type="InterPro" id="IPR027304">
    <property type="entry name" value="Trigger_fact/SurA_dom_sf"/>
</dbReference>
<feature type="domain" description="PpiC" evidence="8">
    <location>
        <begin position="176"/>
        <end position="278"/>
    </location>
</feature>
<dbReference type="SUPFAM" id="SSF109998">
    <property type="entry name" value="Triger factor/SurA peptide-binding domain-like"/>
    <property type="match status" value="1"/>
</dbReference>
<keyword evidence="3 7" id="KW-0574">Periplasm</keyword>
<keyword evidence="5 7" id="KW-0143">Chaperone</keyword>
<keyword evidence="10" id="KW-1185">Reference proteome</keyword>
<dbReference type="EC" id="5.2.1.8" evidence="7"/>
<dbReference type="Pfam" id="PF09312">
    <property type="entry name" value="SurA_N"/>
    <property type="match status" value="1"/>
</dbReference>
<reference evidence="9 10" key="1">
    <citation type="submission" date="2015-05" db="EMBL/GenBank/DDBJ databases">
        <title>Genome sequencing and analysis of members of genus Stenotrophomonas.</title>
        <authorList>
            <person name="Patil P.P."/>
            <person name="Midha S."/>
            <person name="Patil P.B."/>
        </authorList>
    </citation>
    <scope>NUCLEOTIDE SEQUENCE [LARGE SCALE GENOMIC DNA]</scope>
    <source>
        <strain evidence="9 10">DSM 24757</strain>
    </source>
</reference>
<dbReference type="GO" id="GO:0043165">
    <property type="term" value="P:Gram-negative-bacterium-type cell outer membrane assembly"/>
    <property type="evidence" value="ECO:0007669"/>
    <property type="project" value="InterPro"/>
</dbReference>
<keyword evidence="1 7" id="KW-0732">Signal</keyword>
<dbReference type="Pfam" id="PF00639">
    <property type="entry name" value="Rotamase"/>
    <property type="match status" value="2"/>
</dbReference>
<keyword evidence="6 7" id="KW-0413">Isomerase</keyword>
<dbReference type="RefSeq" id="WP_057637354.1">
    <property type="nucleotide sequence ID" value="NZ_LDJM01000013.1"/>
</dbReference>
<dbReference type="STRING" id="336566.ABB30_05725"/>
<dbReference type="Gene3D" id="3.10.50.40">
    <property type="match status" value="2"/>
</dbReference>
<dbReference type="Proteomes" id="UP000050956">
    <property type="component" value="Unassembled WGS sequence"/>
</dbReference>
<dbReference type="InterPro" id="IPR015391">
    <property type="entry name" value="SurA_N"/>
</dbReference>
<dbReference type="AlphaFoldDB" id="A0A0R0DIS8"/>